<organism evidence="2 3">
    <name type="scientific">Ideonella azotifigens</name>
    <dbReference type="NCBI Taxonomy" id="513160"/>
    <lineage>
        <taxon>Bacteria</taxon>
        <taxon>Pseudomonadati</taxon>
        <taxon>Pseudomonadota</taxon>
        <taxon>Betaproteobacteria</taxon>
        <taxon>Burkholderiales</taxon>
        <taxon>Sphaerotilaceae</taxon>
        <taxon>Ideonella</taxon>
    </lineage>
</organism>
<name>A0ABP3UW81_9BURK</name>
<evidence type="ECO:0000313" key="3">
    <source>
        <dbReference type="Proteomes" id="UP001500279"/>
    </source>
</evidence>
<dbReference type="PROSITE" id="PS51833">
    <property type="entry name" value="HDOD"/>
    <property type="match status" value="1"/>
</dbReference>
<dbReference type="Proteomes" id="UP001500279">
    <property type="component" value="Unassembled WGS sequence"/>
</dbReference>
<protein>
    <submittedName>
        <fullName evidence="2">HDOD domain-containing protein</fullName>
    </submittedName>
</protein>
<evidence type="ECO:0000313" key="2">
    <source>
        <dbReference type="EMBL" id="GAA0742245.1"/>
    </source>
</evidence>
<feature type="domain" description="HDOD" evidence="1">
    <location>
        <begin position="19"/>
        <end position="210"/>
    </location>
</feature>
<reference evidence="3" key="1">
    <citation type="journal article" date="2019" name="Int. J. Syst. Evol. Microbiol.">
        <title>The Global Catalogue of Microorganisms (GCM) 10K type strain sequencing project: providing services to taxonomists for standard genome sequencing and annotation.</title>
        <authorList>
            <consortium name="The Broad Institute Genomics Platform"/>
            <consortium name="The Broad Institute Genome Sequencing Center for Infectious Disease"/>
            <person name="Wu L."/>
            <person name="Ma J."/>
        </authorList>
    </citation>
    <scope>NUCLEOTIDE SEQUENCE [LARGE SCALE GENOMIC DNA]</scope>
    <source>
        <strain evidence="3">JCM 15503</strain>
    </source>
</reference>
<dbReference type="InterPro" id="IPR013976">
    <property type="entry name" value="HDOD"/>
</dbReference>
<accession>A0ABP3UW81</accession>
<dbReference type="Gene3D" id="1.10.3210.10">
    <property type="entry name" value="Hypothetical protein af1432"/>
    <property type="match status" value="1"/>
</dbReference>
<sequence>MPEAALSHFDLYVQQATTLPAMPEVARKLLNSFDRDDLSLGELSQLIGRDQSLAAKVLRLANSARYSPSHTVSTLNDAAASLGLRTLRDLTLSACMTGAFPKMDGFDRVGFWRSTLAVAAYSQALAPALDADPDTAYLGGLVVRTGQILMTMAEPAAMAEVTRHARAPDSRIGFEATLLGCSHPQVSAELARHWQFPQALVAAFSAAADPMAARPFCRLGVVLRLASVVCDAAEIQVDPIESLRTTQAALINHVNLDLAWVKAHLPDHRLATAGADALMH</sequence>
<keyword evidence="3" id="KW-1185">Reference proteome</keyword>
<proteinExistence type="predicted"/>
<gene>
    <name evidence="2" type="ORF">GCM10009107_05590</name>
</gene>
<evidence type="ECO:0000259" key="1">
    <source>
        <dbReference type="PROSITE" id="PS51833"/>
    </source>
</evidence>
<dbReference type="EMBL" id="BAAAEW010000004">
    <property type="protein sequence ID" value="GAA0742245.1"/>
    <property type="molecule type" value="Genomic_DNA"/>
</dbReference>
<dbReference type="SUPFAM" id="SSF109604">
    <property type="entry name" value="HD-domain/PDEase-like"/>
    <property type="match status" value="1"/>
</dbReference>
<dbReference type="InterPro" id="IPR052340">
    <property type="entry name" value="RNase_Y/CdgJ"/>
</dbReference>
<dbReference type="Pfam" id="PF08668">
    <property type="entry name" value="HDOD"/>
    <property type="match status" value="1"/>
</dbReference>
<dbReference type="PANTHER" id="PTHR33525:SF6">
    <property type="entry name" value="HDOD DOMAIN-CONTAINING PROTEIN"/>
    <property type="match status" value="1"/>
</dbReference>
<dbReference type="PANTHER" id="PTHR33525">
    <property type="match status" value="1"/>
</dbReference>
<comment type="caution">
    <text evidence="2">The sequence shown here is derived from an EMBL/GenBank/DDBJ whole genome shotgun (WGS) entry which is preliminary data.</text>
</comment>